<gene>
    <name evidence="7" type="ORF">BHE90_004624</name>
</gene>
<evidence type="ECO:0000256" key="2">
    <source>
        <dbReference type="ARBA" id="ARBA00022833"/>
    </source>
</evidence>
<dbReference type="PANTHER" id="PTHR36206:SF12">
    <property type="entry name" value="ASPERCRYPTIN BIOSYNTHESIS CLUSTER-SPECIFIC TRANSCRIPTION REGULATOR ATNN-RELATED"/>
    <property type="match status" value="1"/>
</dbReference>
<dbReference type="Proteomes" id="UP000287124">
    <property type="component" value="Unassembled WGS sequence"/>
</dbReference>
<dbReference type="GO" id="GO:0046872">
    <property type="term" value="F:metal ion binding"/>
    <property type="evidence" value="ECO:0007669"/>
    <property type="project" value="UniProtKB-KW"/>
</dbReference>
<keyword evidence="6" id="KW-0539">Nucleus</keyword>
<accession>A0A430LYY4</accession>
<dbReference type="InterPro" id="IPR052360">
    <property type="entry name" value="Transcr_Regulatory_Proteins"/>
</dbReference>
<protein>
    <recommendedName>
        <fullName evidence="9">Transcription factor domain-containing protein</fullName>
    </recommendedName>
</protein>
<keyword evidence="8" id="KW-1185">Reference proteome</keyword>
<sequence length="438" mass="50077">MLDGDISLHQVQPGLYPGLVSDASDNPMSMDLFHHVRTCTLEDLETALSPIDFWYSYALPMAHNVEAVKYAICALGGAHRAFKSHHVKEHPGPQELQHVAFYQYNQAIRCVKSIMDTATERDMEVILTCCVIFISVENLHGRYTESIRHFKAGTSLLISLMNKRSQLVDFPNEGSYSRAGITPKFLDDIAQALCRLGNDVWGYIRKMIAPDLNFYATTATDLLYGTAAFTSVSEAEESFHNVSKLFEAHTAVSLREMVIWIQNQDSENHPEMAFMPPQAPENHHIGPSEGLQSMFRNWSKRFDLFRLHLDENRTTSQEILRTRALAVDQALWSGWLKCKIWADYQQEDYEEILRRAEALVELDAFRSSPVFAFDGSLILSLAIPCVSSMDCDIQWRTIRLLRSFWRREGIWDSQELADILEAMMIATSRGRVKALFYY</sequence>
<name>A0A430LYY4_9HYPO</name>
<dbReference type="EMBL" id="MIKF01000049">
    <property type="protein sequence ID" value="RTE80909.1"/>
    <property type="molecule type" value="Genomic_DNA"/>
</dbReference>
<proteinExistence type="predicted"/>
<dbReference type="AlphaFoldDB" id="A0A430LYY4"/>
<evidence type="ECO:0000313" key="7">
    <source>
        <dbReference type="EMBL" id="RTE80909.1"/>
    </source>
</evidence>
<evidence type="ECO:0008006" key="9">
    <source>
        <dbReference type="Google" id="ProtNLM"/>
    </source>
</evidence>
<keyword evidence="4" id="KW-0238">DNA-binding</keyword>
<comment type="caution">
    <text evidence="7">The sequence shown here is derived from an EMBL/GenBank/DDBJ whole genome shotgun (WGS) entry which is preliminary data.</text>
</comment>
<dbReference type="InterPro" id="IPR021858">
    <property type="entry name" value="Fun_TF"/>
</dbReference>
<dbReference type="Pfam" id="PF11951">
    <property type="entry name" value="Fungal_trans_2"/>
    <property type="match status" value="1"/>
</dbReference>
<evidence type="ECO:0000256" key="3">
    <source>
        <dbReference type="ARBA" id="ARBA00023015"/>
    </source>
</evidence>
<evidence type="ECO:0000256" key="4">
    <source>
        <dbReference type="ARBA" id="ARBA00023125"/>
    </source>
</evidence>
<reference evidence="7 8" key="1">
    <citation type="submission" date="2017-06" db="EMBL/GenBank/DDBJ databases">
        <title>Comparative genomic analysis of Ambrosia Fusariam Clade fungi.</title>
        <authorList>
            <person name="Stajich J.E."/>
            <person name="Carrillo J."/>
            <person name="Kijimoto T."/>
            <person name="Eskalen A."/>
            <person name="O'Donnell K."/>
            <person name="Kasson M."/>
        </authorList>
    </citation>
    <scope>NUCLEOTIDE SEQUENCE [LARGE SCALE GENOMIC DNA]</scope>
    <source>
        <strain evidence="7 8">UCR1854</strain>
    </source>
</reference>
<evidence type="ECO:0000256" key="5">
    <source>
        <dbReference type="ARBA" id="ARBA00023163"/>
    </source>
</evidence>
<dbReference type="PANTHER" id="PTHR36206">
    <property type="entry name" value="ASPERCRYPTIN BIOSYNTHESIS CLUSTER-SPECIFIC TRANSCRIPTION REGULATOR ATNN-RELATED"/>
    <property type="match status" value="1"/>
</dbReference>
<dbReference type="GO" id="GO:0003677">
    <property type="term" value="F:DNA binding"/>
    <property type="evidence" value="ECO:0007669"/>
    <property type="project" value="UniProtKB-KW"/>
</dbReference>
<evidence type="ECO:0000313" key="8">
    <source>
        <dbReference type="Proteomes" id="UP000287124"/>
    </source>
</evidence>
<organism evidence="7 8">
    <name type="scientific">Fusarium euwallaceae</name>
    <dbReference type="NCBI Taxonomy" id="1147111"/>
    <lineage>
        <taxon>Eukaryota</taxon>
        <taxon>Fungi</taxon>
        <taxon>Dikarya</taxon>
        <taxon>Ascomycota</taxon>
        <taxon>Pezizomycotina</taxon>
        <taxon>Sordariomycetes</taxon>
        <taxon>Hypocreomycetidae</taxon>
        <taxon>Hypocreales</taxon>
        <taxon>Nectriaceae</taxon>
        <taxon>Fusarium</taxon>
        <taxon>Fusarium solani species complex</taxon>
    </lineage>
</organism>
<evidence type="ECO:0000256" key="6">
    <source>
        <dbReference type="ARBA" id="ARBA00023242"/>
    </source>
</evidence>
<keyword evidence="2" id="KW-0862">Zinc</keyword>
<keyword evidence="1" id="KW-0479">Metal-binding</keyword>
<keyword evidence="3" id="KW-0805">Transcription regulation</keyword>
<evidence type="ECO:0000256" key="1">
    <source>
        <dbReference type="ARBA" id="ARBA00022723"/>
    </source>
</evidence>
<keyword evidence="5" id="KW-0804">Transcription</keyword>